<dbReference type="GO" id="GO:0008097">
    <property type="term" value="F:5S rRNA binding"/>
    <property type="evidence" value="ECO:0007669"/>
    <property type="project" value="InterPro"/>
</dbReference>
<dbReference type="eggNOG" id="KOG0875">
    <property type="taxonomic scope" value="Eukaryota"/>
</dbReference>
<comment type="similarity">
    <text evidence="2">Belongs to the universal ribosomal protein uL18 family.</text>
</comment>
<evidence type="ECO:0000256" key="2">
    <source>
        <dbReference type="ARBA" id="ARBA00007116"/>
    </source>
</evidence>
<dbReference type="STRING" id="77586.A0A0D9V8Z0"/>
<reference evidence="9" key="3">
    <citation type="submission" date="2015-04" db="UniProtKB">
        <authorList>
            <consortium name="EnsemblPlants"/>
        </authorList>
    </citation>
    <scope>IDENTIFICATION</scope>
</reference>
<dbReference type="Gramene" id="LPERR01G34880.1">
    <property type="protein sequence ID" value="LPERR01G34880.1"/>
    <property type="gene ID" value="LPERR01G34880"/>
</dbReference>
<keyword evidence="5" id="KW-0689">Ribosomal protein</keyword>
<sequence>MGALDGGLDIPHSDKRFAGFKKDEKNLDAEIHRKYIFGGHVADYMRSMAEEEPEKYQAHFSEYLKKGIDADGMEGLYKKVHAAIRADPTMAKSTKKPPTTHKRYNLKKLTYEQRKARLVERLNALNSSAGADDDEDEEEDDE</sequence>
<dbReference type="GO" id="GO:0006412">
    <property type="term" value="P:translation"/>
    <property type="evidence" value="ECO:0007669"/>
    <property type="project" value="InterPro"/>
</dbReference>
<dbReference type="GO" id="GO:0003735">
    <property type="term" value="F:structural constituent of ribosome"/>
    <property type="evidence" value="ECO:0007669"/>
    <property type="project" value="InterPro"/>
</dbReference>
<reference evidence="9 10" key="1">
    <citation type="submission" date="2012-08" db="EMBL/GenBank/DDBJ databases">
        <title>Oryza genome evolution.</title>
        <authorList>
            <person name="Wing R.A."/>
        </authorList>
    </citation>
    <scope>NUCLEOTIDE SEQUENCE</scope>
</reference>
<dbReference type="EnsemblPlants" id="LPERR01G34880.1">
    <property type="protein sequence ID" value="LPERR01G34880.1"/>
    <property type="gene ID" value="LPERR01G34880"/>
</dbReference>
<dbReference type="SUPFAM" id="SSF53137">
    <property type="entry name" value="Translational machinery components"/>
    <property type="match status" value="1"/>
</dbReference>
<keyword evidence="10" id="KW-1185">Reference proteome</keyword>
<dbReference type="Proteomes" id="UP000032180">
    <property type="component" value="Chromosome 1"/>
</dbReference>
<dbReference type="GO" id="GO:0022625">
    <property type="term" value="C:cytosolic large ribosomal subunit"/>
    <property type="evidence" value="ECO:0007669"/>
    <property type="project" value="TreeGrafter"/>
</dbReference>
<proteinExistence type="inferred from homology"/>
<evidence type="ECO:0000259" key="8">
    <source>
        <dbReference type="Pfam" id="PF14204"/>
    </source>
</evidence>
<protein>
    <recommendedName>
        <fullName evidence="8">Large ribosomal subunit protein uL18 C-terminal eukaryotes domain-containing protein</fullName>
    </recommendedName>
</protein>
<evidence type="ECO:0000256" key="4">
    <source>
        <dbReference type="ARBA" id="ARBA00022490"/>
    </source>
</evidence>
<evidence type="ECO:0000313" key="10">
    <source>
        <dbReference type="Proteomes" id="UP000032180"/>
    </source>
</evidence>
<accession>A0A0D9V8Z0</accession>
<dbReference type="Pfam" id="PF14204">
    <property type="entry name" value="Ribosomal_L18_c"/>
    <property type="match status" value="1"/>
</dbReference>
<dbReference type="InterPro" id="IPR025607">
    <property type="entry name" value="Ribosomal_uL18_C_euk"/>
</dbReference>
<keyword evidence="6" id="KW-0687">Ribonucleoprotein</keyword>
<reference evidence="10" key="2">
    <citation type="submission" date="2013-12" db="EMBL/GenBank/DDBJ databases">
        <authorList>
            <person name="Yu Y."/>
            <person name="Lee S."/>
            <person name="de Baynast K."/>
            <person name="Wissotski M."/>
            <person name="Liu L."/>
            <person name="Talag J."/>
            <person name="Goicoechea J."/>
            <person name="Angelova A."/>
            <person name="Jetty R."/>
            <person name="Kudrna D."/>
            <person name="Golser W."/>
            <person name="Rivera L."/>
            <person name="Zhang J."/>
            <person name="Wing R."/>
        </authorList>
    </citation>
    <scope>NUCLEOTIDE SEQUENCE</scope>
</reference>
<dbReference type="AlphaFoldDB" id="A0A0D9V8Z0"/>
<dbReference type="InterPro" id="IPR005485">
    <property type="entry name" value="Rbsml_uL18_euk_arch"/>
</dbReference>
<dbReference type="PANTHER" id="PTHR23410">
    <property type="entry name" value="RIBOSOMAL PROTEIN L5-RELATED"/>
    <property type="match status" value="1"/>
</dbReference>
<dbReference type="Gene3D" id="3.30.420.100">
    <property type="match status" value="1"/>
</dbReference>
<comment type="subunit">
    <text evidence="3">Component of the large ribosomal subunit (LSU).</text>
</comment>
<feature type="compositionally biased region" description="Acidic residues" evidence="7">
    <location>
        <begin position="131"/>
        <end position="142"/>
    </location>
</feature>
<feature type="domain" description="Large ribosomal subunit protein uL18 C-terminal eukaryotes" evidence="8">
    <location>
        <begin position="73"/>
        <end position="126"/>
    </location>
</feature>
<name>A0A0D9V8Z0_9ORYZ</name>
<dbReference type="GO" id="GO:0000027">
    <property type="term" value="P:ribosomal large subunit assembly"/>
    <property type="evidence" value="ECO:0007669"/>
    <property type="project" value="TreeGrafter"/>
</dbReference>
<dbReference type="PANTHER" id="PTHR23410:SF12">
    <property type="entry name" value="LARGE RIBOSOMAL SUBUNIT PROTEIN UL18"/>
    <property type="match status" value="1"/>
</dbReference>
<evidence type="ECO:0000256" key="6">
    <source>
        <dbReference type="ARBA" id="ARBA00023274"/>
    </source>
</evidence>
<feature type="region of interest" description="Disordered" evidence="7">
    <location>
        <begin position="122"/>
        <end position="142"/>
    </location>
</feature>
<dbReference type="PRINTS" id="PR00058">
    <property type="entry name" value="RIBOSOMALL5"/>
</dbReference>
<keyword evidence="4" id="KW-0963">Cytoplasm</keyword>
<evidence type="ECO:0000256" key="7">
    <source>
        <dbReference type="SAM" id="MobiDB-lite"/>
    </source>
</evidence>
<evidence type="ECO:0000256" key="5">
    <source>
        <dbReference type="ARBA" id="ARBA00022980"/>
    </source>
</evidence>
<evidence type="ECO:0000256" key="3">
    <source>
        <dbReference type="ARBA" id="ARBA00011113"/>
    </source>
</evidence>
<comment type="subcellular location">
    <subcellularLocation>
        <location evidence="1">Cytoplasm</location>
    </subcellularLocation>
</comment>
<dbReference type="HOGENOM" id="CLU_056222_4_0_1"/>
<organism evidence="9 10">
    <name type="scientific">Leersia perrieri</name>
    <dbReference type="NCBI Taxonomy" id="77586"/>
    <lineage>
        <taxon>Eukaryota</taxon>
        <taxon>Viridiplantae</taxon>
        <taxon>Streptophyta</taxon>
        <taxon>Embryophyta</taxon>
        <taxon>Tracheophyta</taxon>
        <taxon>Spermatophyta</taxon>
        <taxon>Magnoliopsida</taxon>
        <taxon>Liliopsida</taxon>
        <taxon>Poales</taxon>
        <taxon>Poaceae</taxon>
        <taxon>BOP clade</taxon>
        <taxon>Oryzoideae</taxon>
        <taxon>Oryzeae</taxon>
        <taxon>Oryzinae</taxon>
        <taxon>Leersia</taxon>
    </lineage>
</organism>
<evidence type="ECO:0000256" key="1">
    <source>
        <dbReference type="ARBA" id="ARBA00004496"/>
    </source>
</evidence>
<evidence type="ECO:0000313" key="9">
    <source>
        <dbReference type="EnsemblPlants" id="LPERR01G34880.1"/>
    </source>
</evidence>